<dbReference type="OrthoDB" id="24153at2"/>
<sequence>MLTFIGHRLIQLIPLLFAISIISFVLIQLPPGDYLTTYIQQLEMAGTDVSEGTVQSLKAQYGLDQPMYVQYMIWLKNIVLHGDFGRSFTWNEPVSDVIGERLGLTVVISICTLIFTWIIAIPIGIYSAVRQYSFMDYIFTFIGFIGLALPNFLIALVAIYTVFVNTGVALTGLFSPEYATAPWSFAKVIDLLKHIWIPTLIIGTSGTAGLIRVMRGMLLDELQKQYVITARAKGVREQTLLFKYPVRMAINPLISTIGWTLPAIISGEAIVSIVLNLPTTGPMLLDALMTQDMYLAGSFILILSILTVIGTLISDILLAWVDPRIRFGGVEE</sequence>
<feature type="domain" description="ABC transmembrane type-1" evidence="8">
    <location>
        <begin position="102"/>
        <end position="318"/>
    </location>
</feature>
<dbReference type="GO" id="GO:0005886">
    <property type="term" value="C:plasma membrane"/>
    <property type="evidence" value="ECO:0007669"/>
    <property type="project" value="UniProtKB-SubCell"/>
</dbReference>
<dbReference type="SUPFAM" id="SSF161098">
    <property type="entry name" value="MetI-like"/>
    <property type="match status" value="1"/>
</dbReference>
<dbReference type="RefSeq" id="WP_066329571.1">
    <property type="nucleotide sequence ID" value="NZ_LWSG01000007.1"/>
</dbReference>
<dbReference type="GO" id="GO:0055085">
    <property type="term" value="P:transmembrane transport"/>
    <property type="evidence" value="ECO:0007669"/>
    <property type="project" value="InterPro"/>
</dbReference>
<keyword evidence="2 7" id="KW-0813">Transport</keyword>
<name>A0A179T1F1_9BACI</name>
<proteinExistence type="inferred from homology"/>
<feature type="transmembrane region" description="Helical" evidence="7">
    <location>
        <begin position="12"/>
        <end position="29"/>
    </location>
</feature>
<dbReference type="EMBL" id="LWSG01000007">
    <property type="protein sequence ID" value="OAS87817.1"/>
    <property type="molecule type" value="Genomic_DNA"/>
</dbReference>
<reference evidence="10" key="1">
    <citation type="submission" date="2016-04" db="EMBL/GenBank/DDBJ databases">
        <authorList>
            <person name="Lyu Z."/>
            <person name="Lyu W."/>
        </authorList>
    </citation>
    <scope>NUCLEOTIDE SEQUENCE [LARGE SCALE GENOMIC DNA]</scope>
    <source>
        <strain evidence="10">C44</strain>
    </source>
</reference>
<evidence type="ECO:0000256" key="1">
    <source>
        <dbReference type="ARBA" id="ARBA00004651"/>
    </source>
</evidence>
<evidence type="ECO:0000256" key="3">
    <source>
        <dbReference type="ARBA" id="ARBA00022475"/>
    </source>
</evidence>
<dbReference type="Gene3D" id="1.10.3720.10">
    <property type="entry name" value="MetI-like"/>
    <property type="match status" value="1"/>
</dbReference>
<dbReference type="AlphaFoldDB" id="A0A179T1F1"/>
<dbReference type="PROSITE" id="PS50928">
    <property type="entry name" value="ABC_TM1"/>
    <property type="match status" value="1"/>
</dbReference>
<gene>
    <name evidence="9" type="ORF">A6K24_18965</name>
</gene>
<evidence type="ECO:0000256" key="2">
    <source>
        <dbReference type="ARBA" id="ARBA00022448"/>
    </source>
</evidence>
<dbReference type="InterPro" id="IPR045621">
    <property type="entry name" value="BPD_transp_1_N"/>
</dbReference>
<feature type="transmembrane region" description="Helical" evidence="7">
    <location>
        <begin position="102"/>
        <end position="125"/>
    </location>
</feature>
<comment type="caution">
    <text evidence="9">The sequence shown here is derived from an EMBL/GenBank/DDBJ whole genome shotgun (WGS) entry which is preliminary data.</text>
</comment>
<protein>
    <submittedName>
        <fullName evidence="9">ABC transporter permease</fullName>
    </submittedName>
</protein>
<accession>A0A179T1F1</accession>
<evidence type="ECO:0000256" key="7">
    <source>
        <dbReference type="RuleBase" id="RU363032"/>
    </source>
</evidence>
<evidence type="ECO:0000313" key="9">
    <source>
        <dbReference type="EMBL" id="OAS87817.1"/>
    </source>
</evidence>
<dbReference type="PANTHER" id="PTHR30465">
    <property type="entry name" value="INNER MEMBRANE ABC TRANSPORTER"/>
    <property type="match status" value="1"/>
</dbReference>
<evidence type="ECO:0000256" key="6">
    <source>
        <dbReference type="ARBA" id="ARBA00023136"/>
    </source>
</evidence>
<comment type="subcellular location">
    <subcellularLocation>
        <location evidence="1 7">Cell membrane</location>
        <topology evidence="1 7">Multi-pass membrane protein</topology>
    </subcellularLocation>
</comment>
<dbReference type="Pfam" id="PF00528">
    <property type="entry name" value="BPD_transp_1"/>
    <property type="match status" value="1"/>
</dbReference>
<dbReference type="PANTHER" id="PTHR30465:SF43">
    <property type="entry name" value="OLIGOPEPTIDE ABC TRANSPORTER, PERMEASE PROTEIN"/>
    <property type="match status" value="1"/>
</dbReference>
<dbReference type="CDD" id="cd06261">
    <property type="entry name" value="TM_PBP2"/>
    <property type="match status" value="1"/>
</dbReference>
<feature type="transmembrane region" description="Helical" evidence="7">
    <location>
        <begin position="295"/>
        <end position="321"/>
    </location>
</feature>
<keyword evidence="3" id="KW-1003">Cell membrane</keyword>
<feature type="transmembrane region" description="Helical" evidence="7">
    <location>
        <begin position="195"/>
        <end position="214"/>
    </location>
</feature>
<comment type="similarity">
    <text evidence="7">Belongs to the binding-protein-dependent transport system permease family.</text>
</comment>
<dbReference type="InterPro" id="IPR035906">
    <property type="entry name" value="MetI-like_sf"/>
</dbReference>
<dbReference type="Pfam" id="PF19300">
    <property type="entry name" value="BPD_transp_1_N"/>
    <property type="match status" value="1"/>
</dbReference>
<dbReference type="STRING" id="152268.A6K24_18965"/>
<dbReference type="Proteomes" id="UP000078534">
    <property type="component" value="Unassembled WGS sequence"/>
</dbReference>
<feature type="transmembrane region" description="Helical" evidence="7">
    <location>
        <begin position="253"/>
        <end position="275"/>
    </location>
</feature>
<keyword evidence="6 7" id="KW-0472">Membrane</keyword>
<evidence type="ECO:0000313" key="10">
    <source>
        <dbReference type="Proteomes" id="UP000078534"/>
    </source>
</evidence>
<keyword evidence="4 7" id="KW-0812">Transmembrane</keyword>
<feature type="transmembrane region" description="Helical" evidence="7">
    <location>
        <begin position="137"/>
        <end position="163"/>
    </location>
</feature>
<dbReference type="InterPro" id="IPR000515">
    <property type="entry name" value="MetI-like"/>
</dbReference>
<keyword evidence="10" id="KW-1185">Reference proteome</keyword>
<keyword evidence="5 7" id="KW-1133">Transmembrane helix</keyword>
<evidence type="ECO:0000256" key="4">
    <source>
        <dbReference type="ARBA" id="ARBA00022692"/>
    </source>
</evidence>
<evidence type="ECO:0000256" key="5">
    <source>
        <dbReference type="ARBA" id="ARBA00022989"/>
    </source>
</evidence>
<organism evidence="9 10">
    <name type="scientific">Metabacillus litoralis</name>
    <dbReference type="NCBI Taxonomy" id="152268"/>
    <lineage>
        <taxon>Bacteria</taxon>
        <taxon>Bacillati</taxon>
        <taxon>Bacillota</taxon>
        <taxon>Bacilli</taxon>
        <taxon>Bacillales</taxon>
        <taxon>Bacillaceae</taxon>
        <taxon>Metabacillus</taxon>
    </lineage>
</organism>
<evidence type="ECO:0000259" key="8">
    <source>
        <dbReference type="PROSITE" id="PS50928"/>
    </source>
</evidence>